<feature type="domain" description="N6 adenine-specific DNA methyltransferase N-terminal" evidence="9">
    <location>
        <begin position="29"/>
        <end position="156"/>
    </location>
</feature>
<evidence type="ECO:0000259" key="8">
    <source>
        <dbReference type="Pfam" id="PF02384"/>
    </source>
</evidence>
<dbReference type="InterPro" id="IPR029063">
    <property type="entry name" value="SAM-dependent_MTases_sf"/>
</dbReference>
<dbReference type="GO" id="GO:0003677">
    <property type="term" value="F:DNA binding"/>
    <property type="evidence" value="ECO:0007669"/>
    <property type="project" value="InterPro"/>
</dbReference>
<keyword evidence="5" id="KW-0949">S-adenosyl-L-methionine</keyword>
<evidence type="ECO:0000256" key="3">
    <source>
        <dbReference type="ARBA" id="ARBA00022603"/>
    </source>
</evidence>
<keyword evidence="11" id="KW-1185">Reference proteome</keyword>
<dbReference type="InterPro" id="IPR051537">
    <property type="entry name" value="DNA_Adenine_Mtase"/>
</dbReference>
<protein>
    <recommendedName>
        <fullName evidence="2">site-specific DNA-methyltransferase (adenine-specific)</fullName>
        <ecNumber evidence="2">2.1.1.72</ecNumber>
    </recommendedName>
</protein>
<keyword evidence="6" id="KW-0680">Restriction system</keyword>
<evidence type="ECO:0000256" key="1">
    <source>
        <dbReference type="ARBA" id="ARBA00006594"/>
    </source>
</evidence>
<comment type="similarity">
    <text evidence="1">Belongs to the N(4)/N(6)-methyltransferase family.</text>
</comment>
<dbReference type="HOGENOM" id="CLU_013049_4_2_10"/>
<keyword evidence="4 10" id="KW-0808">Transferase</keyword>
<dbReference type="GO" id="GO:0009007">
    <property type="term" value="F:site-specific DNA-methyltransferase (adenine-specific) activity"/>
    <property type="evidence" value="ECO:0007669"/>
    <property type="project" value="UniProtKB-EC"/>
</dbReference>
<evidence type="ECO:0000256" key="7">
    <source>
        <dbReference type="ARBA" id="ARBA00047942"/>
    </source>
</evidence>
<dbReference type="SUPFAM" id="SSF53335">
    <property type="entry name" value="S-adenosyl-L-methionine-dependent methyltransferases"/>
    <property type="match status" value="1"/>
</dbReference>
<dbReference type="Pfam" id="PF12161">
    <property type="entry name" value="HsdM_N"/>
    <property type="match status" value="1"/>
</dbReference>
<feature type="domain" description="DNA methylase adenine-specific" evidence="8">
    <location>
        <begin position="167"/>
        <end position="474"/>
    </location>
</feature>
<accession>I3YVW2</accession>
<dbReference type="GO" id="GO:0032259">
    <property type="term" value="P:methylation"/>
    <property type="evidence" value="ECO:0007669"/>
    <property type="project" value="UniProtKB-KW"/>
</dbReference>
<dbReference type="Pfam" id="PF02384">
    <property type="entry name" value="N6_Mtase"/>
    <property type="match status" value="1"/>
</dbReference>
<evidence type="ECO:0000313" key="11">
    <source>
        <dbReference type="Proteomes" id="UP000006049"/>
    </source>
</evidence>
<dbReference type="InterPro" id="IPR002052">
    <property type="entry name" value="DNA_methylase_N6_adenine_CS"/>
</dbReference>
<dbReference type="GO" id="GO:0008170">
    <property type="term" value="F:N-methyltransferase activity"/>
    <property type="evidence" value="ECO:0007669"/>
    <property type="project" value="InterPro"/>
</dbReference>
<name>I3YVW2_AEQSU</name>
<keyword evidence="3 10" id="KW-0489">Methyltransferase</keyword>
<dbReference type="EC" id="2.1.1.72" evidence="2"/>
<dbReference type="eggNOG" id="COG0286">
    <property type="taxonomic scope" value="Bacteria"/>
</dbReference>
<dbReference type="PANTHER" id="PTHR42933">
    <property type="entry name" value="SLR6095 PROTEIN"/>
    <property type="match status" value="1"/>
</dbReference>
<dbReference type="Gene3D" id="3.40.50.150">
    <property type="entry name" value="Vaccinia Virus protein VP39"/>
    <property type="match status" value="1"/>
</dbReference>
<evidence type="ECO:0000313" key="10">
    <source>
        <dbReference type="EMBL" id="AFL81130.1"/>
    </source>
</evidence>
<dbReference type="STRING" id="746697.Aeqsu_1647"/>
<evidence type="ECO:0000256" key="6">
    <source>
        <dbReference type="ARBA" id="ARBA00022747"/>
    </source>
</evidence>
<sequence>MRLYCFIFEEKPKLPNQLMSKEKITLSQLEQYLSKAAWILKGPVDASDFKVYIFPLLFFKRISDVYDEEYKIALEESEGDKEYASLPEFHRFEIPQDCHWNDVRETTTNVGHAIEKALRGIEQANQEYLYGIFGDAQWSNKNKLSDRLLNDLIEHFSQYDLSNSNVDSDLLGNSYEYLIKHFADLTNKKAGEFYTPRSVVHLLGLILDPHEGETIYDPACGTGGMLLECVDNLKHNNEDFRTLKLYGQEKNLTSSSIARMNMFLHGIEDFQIVRGDTLRNPAFFEADGLKTFDCVIANPPFSLKEWGAENWVNDPFGRNIAGVPPKGNGDMAWVQHMIKSMNSTGRMTVVLPHGALFRKGAEGRIREELLKQDLLEAVIGLGPNIFYGTQLAACVLIFKQNKEANKKGKVLFIDGSEQVRVGRAQNYLEPEHVQQLFDWYNGYEDVENYVKVASKADLKENDYNLNIPLYVEKIIEDNLPSVEEALTDLKTAWNESLKAEDKFKIILKKFVQ</sequence>
<dbReference type="Gene3D" id="1.20.1260.30">
    <property type="match status" value="1"/>
</dbReference>
<dbReference type="REBASE" id="48963">
    <property type="entry name" value="M1.Asu14238II"/>
</dbReference>
<dbReference type="PROSITE" id="PS00092">
    <property type="entry name" value="N6_MTASE"/>
    <property type="match status" value="1"/>
</dbReference>
<dbReference type="PRINTS" id="PR00507">
    <property type="entry name" value="N12N6MTFRASE"/>
</dbReference>
<evidence type="ECO:0000256" key="4">
    <source>
        <dbReference type="ARBA" id="ARBA00022679"/>
    </source>
</evidence>
<reference evidence="10 11" key="1">
    <citation type="submission" date="2012-06" db="EMBL/GenBank/DDBJ databases">
        <title>The complete genome of Aequorivita sublithincola DSM 14238.</title>
        <authorList>
            <consortium name="US DOE Joint Genome Institute (JGI-PGF)"/>
            <person name="Lucas S."/>
            <person name="Copeland A."/>
            <person name="Lapidus A."/>
            <person name="Goodwin L."/>
            <person name="Pitluck S."/>
            <person name="Peters L."/>
            <person name="Munk A.C.C."/>
            <person name="Kyrpides N."/>
            <person name="Mavromatis K."/>
            <person name="Pagani I."/>
            <person name="Ivanova N."/>
            <person name="Ovchinnikova G."/>
            <person name="Zeytun A."/>
            <person name="Detter J.C."/>
            <person name="Han C."/>
            <person name="Land M."/>
            <person name="Hauser L."/>
            <person name="Markowitz V."/>
            <person name="Cheng J.-F."/>
            <person name="Hugenholtz P."/>
            <person name="Woyke T."/>
            <person name="Wu D."/>
            <person name="Tindall B."/>
            <person name="Faehnrich R."/>
            <person name="Brambilla E."/>
            <person name="Klenk H.-P."/>
            <person name="Eisen J.A."/>
        </authorList>
    </citation>
    <scope>NUCLEOTIDE SEQUENCE [LARGE SCALE GENOMIC DNA]</scope>
    <source>
        <strain evidence="11">DSM 14238 / LMG 21431 / ACAM 643 / 9-3</strain>
    </source>
</reference>
<dbReference type="Proteomes" id="UP000006049">
    <property type="component" value="Chromosome"/>
</dbReference>
<comment type="catalytic activity">
    <reaction evidence="7">
        <text>a 2'-deoxyadenosine in DNA + S-adenosyl-L-methionine = an N(6)-methyl-2'-deoxyadenosine in DNA + S-adenosyl-L-homocysteine + H(+)</text>
        <dbReference type="Rhea" id="RHEA:15197"/>
        <dbReference type="Rhea" id="RHEA-COMP:12418"/>
        <dbReference type="Rhea" id="RHEA-COMP:12419"/>
        <dbReference type="ChEBI" id="CHEBI:15378"/>
        <dbReference type="ChEBI" id="CHEBI:57856"/>
        <dbReference type="ChEBI" id="CHEBI:59789"/>
        <dbReference type="ChEBI" id="CHEBI:90615"/>
        <dbReference type="ChEBI" id="CHEBI:90616"/>
        <dbReference type="EC" id="2.1.1.72"/>
    </reaction>
</comment>
<dbReference type="AlphaFoldDB" id="I3YVW2"/>
<organism evidence="10 11">
    <name type="scientific">Aequorivita sublithincola (strain DSM 14238 / LMG 21431 / ACAM 643 / 9-3)</name>
    <dbReference type="NCBI Taxonomy" id="746697"/>
    <lineage>
        <taxon>Bacteria</taxon>
        <taxon>Pseudomonadati</taxon>
        <taxon>Bacteroidota</taxon>
        <taxon>Flavobacteriia</taxon>
        <taxon>Flavobacteriales</taxon>
        <taxon>Flavobacteriaceae</taxon>
        <taxon>Aequorivita</taxon>
    </lineage>
</organism>
<dbReference type="InterPro" id="IPR038333">
    <property type="entry name" value="T1MK-like_N_sf"/>
</dbReference>
<dbReference type="InterPro" id="IPR022749">
    <property type="entry name" value="D12N6_MeTrfase_N"/>
</dbReference>
<dbReference type="PANTHER" id="PTHR42933:SF3">
    <property type="entry name" value="TYPE I RESTRICTION ENZYME MJAVIII METHYLASE SUBUNIT"/>
    <property type="match status" value="1"/>
</dbReference>
<dbReference type="InterPro" id="IPR003356">
    <property type="entry name" value="DNA_methylase_A-5"/>
</dbReference>
<dbReference type="KEGG" id="asl:Aeqsu_1647"/>
<dbReference type="PATRIC" id="fig|746697.3.peg.1675"/>
<dbReference type="GO" id="GO:0009307">
    <property type="term" value="P:DNA restriction-modification system"/>
    <property type="evidence" value="ECO:0007669"/>
    <property type="project" value="UniProtKB-KW"/>
</dbReference>
<evidence type="ECO:0000256" key="5">
    <source>
        <dbReference type="ARBA" id="ARBA00022691"/>
    </source>
</evidence>
<evidence type="ECO:0000256" key="2">
    <source>
        <dbReference type="ARBA" id="ARBA00011900"/>
    </source>
</evidence>
<dbReference type="EMBL" id="CP003280">
    <property type="protein sequence ID" value="AFL81130.1"/>
    <property type="molecule type" value="Genomic_DNA"/>
</dbReference>
<proteinExistence type="inferred from homology"/>
<evidence type="ECO:0000259" key="9">
    <source>
        <dbReference type="Pfam" id="PF12161"/>
    </source>
</evidence>
<gene>
    <name evidence="10" type="ordered locus">Aeqsu_1647</name>
</gene>